<name>A0ABW9KI68_9BACT</name>
<accession>A0ABW9KI68</accession>
<protein>
    <submittedName>
        <fullName evidence="1">Uncharacterized protein</fullName>
    </submittedName>
</protein>
<reference evidence="1 2" key="1">
    <citation type="submission" date="2024-12" db="EMBL/GenBank/DDBJ databases">
        <authorList>
            <person name="Lee Y."/>
        </authorList>
    </citation>
    <scope>NUCLEOTIDE SEQUENCE [LARGE SCALE GENOMIC DNA]</scope>
    <source>
        <strain evidence="1 2">03SUJ4</strain>
    </source>
</reference>
<sequence>MLDVHAPEHRISGTKDFFLHLFTITCGLLIALGLENGVEAIHHHHQRVEAEESIRHELAQNRSDAMAAAAGLKLEIENIRRTLAYVQARSENRPADPGNIDLSFHEGTLANAAWNTATSTGTLSLMPQQEVERFAAAYKEQDLLQTTAEQALNDYLELQSFAPATQTSTLDLPPSAASAVLPYVRHTLAHLEGMYAVGAGLLNAYNRALDNR</sequence>
<gene>
    <name evidence="1" type="ORF">ACK2TP_00140</name>
</gene>
<proteinExistence type="predicted"/>
<keyword evidence="2" id="KW-1185">Reference proteome</keyword>
<comment type="caution">
    <text evidence="1">The sequence shown here is derived from an EMBL/GenBank/DDBJ whole genome shotgun (WGS) entry which is preliminary data.</text>
</comment>
<dbReference type="EMBL" id="JBJYXY010000001">
    <property type="protein sequence ID" value="MFN2974160.1"/>
    <property type="molecule type" value="Genomic_DNA"/>
</dbReference>
<dbReference type="Proteomes" id="UP001634747">
    <property type="component" value="Unassembled WGS sequence"/>
</dbReference>
<dbReference type="RefSeq" id="WP_263414267.1">
    <property type="nucleotide sequence ID" value="NZ_BAABBH010000001.1"/>
</dbReference>
<evidence type="ECO:0000313" key="2">
    <source>
        <dbReference type="Proteomes" id="UP001634747"/>
    </source>
</evidence>
<organism evidence="1 2">
    <name type="scientific">Terriglobus aquaticus</name>
    <dbReference type="NCBI Taxonomy" id="940139"/>
    <lineage>
        <taxon>Bacteria</taxon>
        <taxon>Pseudomonadati</taxon>
        <taxon>Acidobacteriota</taxon>
        <taxon>Terriglobia</taxon>
        <taxon>Terriglobales</taxon>
        <taxon>Acidobacteriaceae</taxon>
        <taxon>Terriglobus</taxon>
    </lineage>
</organism>
<evidence type="ECO:0000313" key="1">
    <source>
        <dbReference type="EMBL" id="MFN2974160.1"/>
    </source>
</evidence>